<reference evidence="4 5" key="1">
    <citation type="submission" date="2023-07" db="EMBL/GenBank/DDBJ databases">
        <title>Micromonospora profundi TRM 95458 converts glycerol to a new osmotic compound.</title>
        <authorList>
            <person name="Lu D."/>
        </authorList>
    </citation>
    <scope>NUCLEOTIDE SEQUENCE [LARGE SCALE GENOMIC DNA]</scope>
    <source>
        <strain evidence="4 5">TRM95458</strain>
    </source>
</reference>
<feature type="chain" id="PRO_5042514163" evidence="2">
    <location>
        <begin position="30"/>
        <end position="819"/>
    </location>
</feature>
<evidence type="ECO:0000313" key="4">
    <source>
        <dbReference type="EMBL" id="WLS44078.1"/>
    </source>
</evidence>
<feature type="region of interest" description="Disordered" evidence="1">
    <location>
        <begin position="442"/>
        <end position="495"/>
    </location>
</feature>
<evidence type="ECO:0000256" key="1">
    <source>
        <dbReference type="SAM" id="MobiDB-lite"/>
    </source>
</evidence>
<name>A0AAJ6HT27_9ACTN</name>
<feature type="region of interest" description="Disordered" evidence="1">
    <location>
        <begin position="796"/>
        <end position="819"/>
    </location>
</feature>
<dbReference type="Pfam" id="PF14040">
    <property type="entry name" value="DNase_NucA_NucB"/>
    <property type="match status" value="1"/>
</dbReference>
<accession>A0AAJ6HT27</accession>
<dbReference type="CDD" id="cd00146">
    <property type="entry name" value="PKD"/>
    <property type="match status" value="2"/>
</dbReference>
<feature type="region of interest" description="Disordered" evidence="1">
    <location>
        <begin position="29"/>
        <end position="48"/>
    </location>
</feature>
<keyword evidence="2" id="KW-0732">Signal</keyword>
<evidence type="ECO:0000256" key="2">
    <source>
        <dbReference type="SAM" id="SignalP"/>
    </source>
</evidence>
<feature type="compositionally biased region" description="Gly residues" evidence="1">
    <location>
        <begin position="810"/>
        <end position="819"/>
    </location>
</feature>
<dbReference type="Pfam" id="PF18911">
    <property type="entry name" value="PKD_4"/>
    <property type="match status" value="1"/>
</dbReference>
<dbReference type="EMBL" id="CP130472">
    <property type="protein sequence ID" value="WLS44078.1"/>
    <property type="molecule type" value="Genomic_DNA"/>
</dbReference>
<sequence>MAFSGWHRLVAMLAISTLGVGLLVAPASAEPTSTTYGPDNPVRLESFYEPTPDGRAAADLSAPTSRAPLASSSVRRPPASPDADGRASECMDQPGVGSVEGRTHNRFLWCQSIFVGSRVYSIDRKVYVGQAVFAMNAVAYGRDDGNRTVEVFFRSVPGSLRYLEGDRGELANAIMMVFADCKQWLTGCSAGGPSAAKRFADWNVDGSWHSWTIASSEFQGVGPDKVNRHDWALTIDAYAPGTPDAGGEALPSHRIRCDTAQVGFSTRPKACIMDDVIPHLQYSLQSANYAQVSAHVHCAMTPGCQTWPGPRTDRVIPGRYTGSRDDPGLHRITEDFPVDASDNRTFYSKNSSAKNAACATLPAYILDRTTQQCDEFPFASTIEGAGKGDGNFSVLGVTSRHNSCAGNALARYYRQDRILVWQPGLPNEALDTYYVEITDVPTSSTDECLPPQDDPAEPNSPPTANAGPDTTGDEGFTIVLGGSVSDPDGGPPTAQWTYALGPDADPGMSCTFHDSRSANTTMRCNDDGAVTVTLTAFDGVNAAVSDSALVTVRNVDPRLRRLGELAPPRVAAAEDVEYGITSPQPWQVFRVGDAVPFKARFLDPGDNDTHSCAIEWDDGQTSTFDSYADRCEATHTFTHPGMYTIKPTITDDDGGASPAASVMVIVYDPNAGFVTQGGWLNSPAGALVDEPAVQGRLMVEFNPKYLPREPGPAPGGGKVAAALRGTGFDLASTTLEWLVVTPDQKAAVKGTGTIGGAAGYGFVAYGVDTPDAVRLVVWPLSAGHYPQQTLVYDNRPGKSYDLDLSDPQPLGGGSVQVHD</sequence>
<dbReference type="InterPro" id="IPR035986">
    <property type="entry name" value="PKD_dom_sf"/>
</dbReference>
<dbReference type="InterPro" id="IPR013783">
    <property type="entry name" value="Ig-like_fold"/>
</dbReference>
<organism evidence="4 5">
    <name type="scientific">Micromonospora profundi</name>
    <dbReference type="NCBI Taxonomy" id="1420889"/>
    <lineage>
        <taxon>Bacteria</taxon>
        <taxon>Bacillati</taxon>
        <taxon>Actinomycetota</taxon>
        <taxon>Actinomycetes</taxon>
        <taxon>Micromonosporales</taxon>
        <taxon>Micromonosporaceae</taxon>
        <taxon>Micromonospora</taxon>
    </lineage>
</organism>
<feature type="compositionally biased region" description="Low complexity" evidence="1">
    <location>
        <begin position="481"/>
        <end position="492"/>
    </location>
</feature>
<feature type="signal peptide" evidence="2">
    <location>
        <begin position="1"/>
        <end position="29"/>
    </location>
</feature>
<dbReference type="KEGG" id="mprn:Q3V37_22090"/>
<evidence type="ECO:0000259" key="3">
    <source>
        <dbReference type="PROSITE" id="PS50093"/>
    </source>
</evidence>
<dbReference type="GO" id="GO:0005975">
    <property type="term" value="P:carbohydrate metabolic process"/>
    <property type="evidence" value="ECO:0007669"/>
    <property type="project" value="UniProtKB-ARBA"/>
</dbReference>
<dbReference type="RefSeq" id="WP_306271502.1">
    <property type="nucleotide sequence ID" value="NZ_CP130472.1"/>
</dbReference>
<evidence type="ECO:0000313" key="5">
    <source>
        <dbReference type="Proteomes" id="UP001235874"/>
    </source>
</evidence>
<dbReference type="InterPro" id="IPR022409">
    <property type="entry name" value="PKD/Chitinase_dom"/>
</dbReference>
<protein>
    <submittedName>
        <fullName evidence="4">PKD domain-containing protein</fullName>
    </submittedName>
</protein>
<dbReference type="Gene3D" id="2.60.40.10">
    <property type="entry name" value="Immunoglobulins"/>
    <property type="match status" value="2"/>
</dbReference>
<feature type="compositionally biased region" description="Low complexity" evidence="1">
    <location>
        <begin position="65"/>
        <end position="77"/>
    </location>
</feature>
<dbReference type="AlphaFoldDB" id="A0AAJ6HT27"/>
<dbReference type="SUPFAM" id="SSF49299">
    <property type="entry name" value="PKD domain"/>
    <property type="match status" value="2"/>
</dbReference>
<dbReference type="PROSITE" id="PS50093">
    <property type="entry name" value="PKD"/>
    <property type="match status" value="1"/>
</dbReference>
<dbReference type="SMART" id="SM00089">
    <property type="entry name" value="PKD"/>
    <property type="match status" value="2"/>
</dbReference>
<dbReference type="InterPro" id="IPR000601">
    <property type="entry name" value="PKD_dom"/>
</dbReference>
<dbReference type="Proteomes" id="UP001235874">
    <property type="component" value="Chromosome"/>
</dbReference>
<feature type="domain" description="PKD" evidence="3">
    <location>
        <begin position="594"/>
        <end position="666"/>
    </location>
</feature>
<proteinExistence type="predicted"/>
<gene>
    <name evidence="4" type="ORF">Q3V37_22090</name>
</gene>
<dbReference type="InterPro" id="IPR029476">
    <property type="entry name" value="DNase_NucA_NucB"/>
</dbReference>
<keyword evidence="5" id="KW-1185">Reference proteome</keyword>
<feature type="region of interest" description="Disordered" evidence="1">
    <location>
        <begin position="53"/>
        <end position="96"/>
    </location>
</feature>